<accession>A0ABD3EBH4</accession>
<keyword evidence="1" id="KW-0472">Membrane</keyword>
<dbReference type="Proteomes" id="UP001632038">
    <property type="component" value="Unassembled WGS sequence"/>
</dbReference>
<dbReference type="AlphaFoldDB" id="A0ABD3EBH4"/>
<name>A0ABD3EBH4_9LAMI</name>
<dbReference type="PANTHER" id="PTHR36000">
    <property type="entry name" value="DEFECTIVE 1273 PROTEIN, PUTATIVE-RELATED"/>
    <property type="match status" value="1"/>
</dbReference>
<evidence type="ECO:0000256" key="1">
    <source>
        <dbReference type="SAM" id="Phobius"/>
    </source>
</evidence>
<feature type="transmembrane region" description="Helical" evidence="1">
    <location>
        <begin position="161"/>
        <end position="178"/>
    </location>
</feature>
<comment type="caution">
    <text evidence="2">The sequence shown here is derived from an EMBL/GenBank/DDBJ whole genome shotgun (WGS) entry which is preliminary data.</text>
</comment>
<keyword evidence="3" id="KW-1185">Reference proteome</keyword>
<evidence type="ECO:0000313" key="3">
    <source>
        <dbReference type="Proteomes" id="UP001632038"/>
    </source>
</evidence>
<keyword evidence="1" id="KW-1133">Transmembrane helix</keyword>
<evidence type="ECO:0000313" key="2">
    <source>
        <dbReference type="EMBL" id="KAL3651793.1"/>
    </source>
</evidence>
<proteinExistence type="predicted"/>
<sequence>MMSLKLNASAFYPLQNLQLHRRTRCGILSCKPKRSFQNGPKTYCSMNMAANQSDDPRKISVGRVVDKARSLWNSSPKPVKSFPWNKTLDNFIQVILDLTLAVIKYLSVPLFVVTSISEMSYCAHEKKLYLILFPFMVGVAVAGTLRDAALESSSYLKNAEVPWHLIAVAIFCAMLKFPGPYYPYWGRIFIPHFANGVLWRTLWFMFQWYRKASENNQPKSTIENPEAAYNG</sequence>
<keyword evidence="1" id="KW-0812">Transmembrane</keyword>
<gene>
    <name evidence="2" type="ORF">CASFOL_004795</name>
</gene>
<reference evidence="3" key="1">
    <citation type="journal article" date="2024" name="IScience">
        <title>Strigolactones Initiate the Formation of Haustorium-like Structures in Castilleja.</title>
        <authorList>
            <person name="Buerger M."/>
            <person name="Peterson D."/>
            <person name="Chory J."/>
        </authorList>
    </citation>
    <scope>NUCLEOTIDE SEQUENCE [LARGE SCALE GENOMIC DNA]</scope>
</reference>
<organism evidence="2 3">
    <name type="scientific">Castilleja foliolosa</name>
    <dbReference type="NCBI Taxonomy" id="1961234"/>
    <lineage>
        <taxon>Eukaryota</taxon>
        <taxon>Viridiplantae</taxon>
        <taxon>Streptophyta</taxon>
        <taxon>Embryophyta</taxon>
        <taxon>Tracheophyta</taxon>
        <taxon>Spermatophyta</taxon>
        <taxon>Magnoliopsida</taxon>
        <taxon>eudicotyledons</taxon>
        <taxon>Gunneridae</taxon>
        <taxon>Pentapetalae</taxon>
        <taxon>asterids</taxon>
        <taxon>lamiids</taxon>
        <taxon>Lamiales</taxon>
        <taxon>Orobanchaceae</taxon>
        <taxon>Pedicularideae</taxon>
        <taxon>Castillejinae</taxon>
        <taxon>Castilleja</taxon>
    </lineage>
</organism>
<dbReference type="EMBL" id="JAVIJP010000006">
    <property type="protein sequence ID" value="KAL3651793.1"/>
    <property type="molecule type" value="Genomic_DNA"/>
</dbReference>
<feature type="transmembrane region" description="Helical" evidence="1">
    <location>
        <begin position="94"/>
        <end position="116"/>
    </location>
</feature>
<protein>
    <submittedName>
        <fullName evidence="2">Uncharacterized protein</fullName>
    </submittedName>
</protein>
<dbReference type="PANTHER" id="PTHR36000:SF2">
    <property type="entry name" value="DEFECTIVE 1273 PROTEIN, PUTATIVE-RELATED"/>
    <property type="match status" value="1"/>
</dbReference>
<feature type="transmembrane region" description="Helical" evidence="1">
    <location>
        <begin position="128"/>
        <end position="149"/>
    </location>
</feature>